<dbReference type="EMBL" id="JAAGWE010000011">
    <property type="protein sequence ID" value="NEM05450.1"/>
    <property type="molecule type" value="Genomic_DNA"/>
</dbReference>
<protein>
    <submittedName>
        <fullName evidence="1">Uncharacterized protein</fullName>
    </submittedName>
</protein>
<sequence length="259" mass="28879">MTLLYPRLLPAATEEAFNRLHEQPRRSLRKLASTSLAQAVFTATGGQRVTQERLADLRTSLLHEAEEAGMPASLSIEQLTSFDRRVARRLHEEAEMAPGEASQPQVWAYLALVLLPDVCAWRFGPREGTFVADRFKGTDLTRHTLARLWTRAHVLRDPTEDDPYALLDVLGEADLDQVMARRDAVAGTPALVRAVVRCYRDDAVDGSWAARAVLRESLKRLLRMSAFIDYDGLSAGQLTAIVLETRAETRKVIASSARE</sequence>
<proteinExistence type="predicted"/>
<comment type="caution">
    <text evidence="1">The sequence shown here is derived from an EMBL/GenBank/DDBJ whole genome shotgun (WGS) entry which is preliminary data.</text>
</comment>
<dbReference type="RefSeq" id="WP_163475646.1">
    <property type="nucleotide sequence ID" value="NZ_JAAGWE010000011.1"/>
</dbReference>
<dbReference type="InterPro" id="IPR045920">
    <property type="entry name" value="DUF6339"/>
</dbReference>
<gene>
    <name evidence="1" type="ORF">GCU54_05375</name>
</gene>
<reference evidence="1 2" key="1">
    <citation type="submission" date="2019-12" db="EMBL/GenBank/DDBJ databases">
        <title>WGS of CPCC 203550 I12A-02606.</title>
        <authorList>
            <person name="Jiang Z."/>
        </authorList>
    </citation>
    <scope>NUCLEOTIDE SEQUENCE [LARGE SCALE GENOMIC DNA]</scope>
    <source>
        <strain evidence="1 2">I12A-02606</strain>
    </source>
</reference>
<organism evidence="1 2">
    <name type="scientific">Geodermatophilus normandii</name>
    <dbReference type="NCBI Taxonomy" id="1137989"/>
    <lineage>
        <taxon>Bacteria</taxon>
        <taxon>Bacillati</taxon>
        <taxon>Actinomycetota</taxon>
        <taxon>Actinomycetes</taxon>
        <taxon>Geodermatophilales</taxon>
        <taxon>Geodermatophilaceae</taxon>
        <taxon>Geodermatophilus</taxon>
    </lineage>
</organism>
<dbReference type="AlphaFoldDB" id="A0A6P0GBT8"/>
<evidence type="ECO:0000313" key="1">
    <source>
        <dbReference type="EMBL" id="NEM05450.1"/>
    </source>
</evidence>
<dbReference type="Pfam" id="PF19866">
    <property type="entry name" value="DUF6339"/>
    <property type="match status" value="1"/>
</dbReference>
<name>A0A6P0GBT8_9ACTN</name>
<accession>A0A6P0GBT8</accession>
<dbReference type="Proteomes" id="UP000471126">
    <property type="component" value="Unassembled WGS sequence"/>
</dbReference>
<evidence type="ECO:0000313" key="2">
    <source>
        <dbReference type="Proteomes" id="UP000471126"/>
    </source>
</evidence>